<reference evidence="3" key="1">
    <citation type="submission" date="2019-03" db="EMBL/GenBank/DDBJ databases">
        <title>Single cell metagenomics reveals metabolic interactions within the superorganism composed of flagellate Streblomastix strix and complex community of Bacteroidetes bacteria on its surface.</title>
        <authorList>
            <person name="Treitli S.C."/>
            <person name="Kolisko M."/>
            <person name="Husnik F."/>
            <person name="Keeling P."/>
            <person name="Hampl V."/>
        </authorList>
    </citation>
    <scope>NUCLEOTIDE SEQUENCE</scope>
    <source>
        <strain evidence="3">STM</strain>
    </source>
</reference>
<dbReference type="Pfam" id="PF00196">
    <property type="entry name" value="GerE"/>
    <property type="match status" value="1"/>
</dbReference>
<dbReference type="PROSITE" id="PS50043">
    <property type="entry name" value="HTH_LUXR_2"/>
    <property type="match status" value="1"/>
</dbReference>
<feature type="domain" description="HTH luxR-type" evidence="2">
    <location>
        <begin position="140"/>
        <end position="205"/>
    </location>
</feature>
<dbReference type="SMART" id="SM00421">
    <property type="entry name" value="HTH_LUXR"/>
    <property type="match status" value="1"/>
</dbReference>
<name>A0A5J4Q7I3_9ZZZZ</name>
<dbReference type="PANTHER" id="PTHR43214:SF43">
    <property type="entry name" value="TWO-COMPONENT RESPONSE REGULATOR"/>
    <property type="match status" value="1"/>
</dbReference>
<dbReference type="AlphaFoldDB" id="A0A5J4Q7I3"/>
<evidence type="ECO:0000256" key="1">
    <source>
        <dbReference type="ARBA" id="ARBA00023125"/>
    </source>
</evidence>
<protein>
    <submittedName>
        <fullName evidence="3">Putative transcriptional regulatory protein NarL</fullName>
    </submittedName>
</protein>
<dbReference type="GO" id="GO:0006355">
    <property type="term" value="P:regulation of DNA-templated transcription"/>
    <property type="evidence" value="ECO:0007669"/>
    <property type="project" value="InterPro"/>
</dbReference>
<organism evidence="3">
    <name type="scientific">termite gut metagenome</name>
    <dbReference type="NCBI Taxonomy" id="433724"/>
    <lineage>
        <taxon>unclassified sequences</taxon>
        <taxon>metagenomes</taxon>
        <taxon>organismal metagenomes</taxon>
    </lineage>
</organism>
<proteinExistence type="predicted"/>
<sequence>MRTFLLADNQDITREGITALLKESGLCEKVITVKNLAELQNKLSVYPHAVVVLDYTLFNFSSQQQMLIVKEKAKDSSWILFSEELAIHFLRHVLLADPSLSVVMKHNTKAEILSTLQCAAYNMPYICDFADNILQGNIPSAPIPDKLTVSEKVILQEIALGKTTKEIAREKNLSFHTVNSHRKNIFRKLEVNSMQEAVRCASRAGIIDLSDYYI</sequence>
<accession>A0A5J4Q7I3</accession>
<evidence type="ECO:0000259" key="2">
    <source>
        <dbReference type="PROSITE" id="PS50043"/>
    </source>
</evidence>
<dbReference type="InterPro" id="IPR039420">
    <property type="entry name" value="WalR-like"/>
</dbReference>
<dbReference type="PRINTS" id="PR00038">
    <property type="entry name" value="HTHLUXR"/>
</dbReference>
<dbReference type="GO" id="GO:0003677">
    <property type="term" value="F:DNA binding"/>
    <property type="evidence" value="ECO:0007669"/>
    <property type="project" value="UniProtKB-KW"/>
</dbReference>
<dbReference type="CDD" id="cd06170">
    <property type="entry name" value="LuxR_C_like"/>
    <property type="match status" value="1"/>
</dbReference>
<keyword evidence="1" id="KW-0238">DNA-binding</keyword>
<dbReference type="SUPFAM" id="SSF52172">
    <property type="entry name" value="CheY-like"/>
    <property type="match status" value="1"/>
</dbReference>
<dbReference type="Gene3D" id="3.40.50.2300">
    <property type="match status" value="1"/>
</dbReference>
<evidence type="ECO:0000313" key="3">
    <source>
        <dbReference type="EMBL" id="KAA6317725.1"/>
    </source>
</evidence>
<gene>
    <name evidence="3" type="ORF">EZS27_032164</name>
</gene>
<comment type="caution">
    <text evidence="3">The sequence shown here is derived from an EMBL/GenBank/DDBJ whole genome shotgun (WGS) entry which is preliminary data.</text>
</comment>
<dbReference type="InterPro" id="IPR016032">
    <property type="entry name" value="Sig_transdc_resp-reg_C-effctor"/>
</dbReference>
<dbReference type="EMBL" id="SNRY01004427">
    <property type="protein sequence ID" value="KAA6317725.1"/>
    <property type="molecule type" value="Genomic_DNA"/>
</dbReference>
<dbReference type="PANTHER" id="PTHR43214">
    <property type="entry name" value="TWO-COMPONENT RESPONSE REGULATOR"/>
    <property type="match status" value="1"/>
</dbReference>
<dbReference type="SUPFAM" id="SSF46894">
    <property type="entry name" value="C-terminal effector domain of the bipartite response regulators"/>
    <property type="match status" value="1"/>
</dbReference>
<dbReference type="InterPro" id="IPR000792">
    <property type="entry name" value="Tscrpt_reg_LuxR_C"/>
</dbReference>
<dbReference type="InterPro" id="IPR011006">
    <property type="entry name" value="CheY-like_superfamily"/>
</dbReference>